<dbReference type="PANTHER" id="PTHR21301:SF10">
    <property type="entry name" value="REVERSE TRANSCRIPTASE DOMAIN-CONTAINING PROTEIN"/>
    <property type="match status" value="1"/>
</dbReference>
<proteinExistence type="predicted"/>
<dbReference type="EMBL" id="LNIX01000016">
    <property type="protein sequence ID" value="OXA46188.1"/>
    <property type="molecule type" value="Genomic_DNA"/>
</dbReference>
<feature type="domain" description="Helix-turn-helix" evidence="1">
    <location>
        <begin position="111"/>
        <end position="170"/>
    </location>
</feature>
<dbReference type="Proteomes" id="UP000198287">
    <property type="component" value="Unassembled WGS sequence"/>
</dbReference>
<organism evidence="2 3">
    <name type="scientific">Folsomia candida</name>
    <name type="common">Springtail</name>
    <dbReference type="NCBI Taxonomy" id="158441"/>
    <lineage>
        <taxon>Eukaryota</taxon>
        <taxon>Metazoa</taxon>
        <taxon>Ecdysozoa</taxon>
        <taxon>Arthropoda</taxon>
        <taxon>Hexapoda</taxon>
        <taxon>Collembola</taxon>
        <taxon>Entomobryomorpha</taxon>
        <taxon>Isotomoidea</taxon>
        <taxon>Isotomidae</taxon>
        <taxon>Proisotominae</taxon>
        <taxon>Folsomia</taxon>
    </lineage>
</organism>
<dbReference type="OMA" id="DSRIHEF"/>
<evidence type="ECO:0000313" key="2">
    <source>
        <dbReference type="EMBL" id="OXA46188.1"/>
    </source>
</evidence>
<accession>A0A226DMF7</accession>
<dbReference type="OrthoDB" id="10018421at2759"/>
<dbReference type="AlphaFoldDB" id="A0A226DMF7"/>
<gene>
    <name evidence="2" type="ORF">Fcan01_19173</name>
</gene>
<comment type="caution">
    <text evidence="2">The sequence shown here is derived from an EMBL/GenBank/DDBJ whole genome shotgun (WGS) entry which is preliminary data.</text>
</comment>
<protein>
    <recommendedName>
        <fullName evidence="1">Helix-turn-helix domain-containing protein</fullName>
    </recommendedName>
</protein>
<name>A0A226DMF7_FOLCA</name>
<sequence>MFFQQTSRTPMCSPISPVFAELYMQYFESQVVQDHPKIDLYRRFVDDSFCIINDDATLDLQKEFNQFNKHIQFTYEEEENGQISFLDVTLIRDEENQLWRKVFRKATHTGRYLNYSSYHHPSHKISVIDALLYRAFIISDPEYLEEEIQHVRTHLLSNNFPNTLIQSRIQRLRSRRGDAMKTINHASFYHTWVPLLIT</sequence>
<dbReference type="Pfam" id="PF26215">
    <property type="entry name" value="HTH_animal"/>
    <property type="match status" value="1"/>
</dbReference>
<evidence type="ECO:0000259" key="1">
    <source>
        <dbReference type="Pfam" id="PF26215"/>
    </source>
</evidence>
<reference evidence="2 3" key="1">
    <citation type="submission" date="2015-12" db="EMBL/GenBank/DDBJ databases">
        <title>The genome of Folsomia candida.</title>
        <authorList>
            <person name="Faddeeva A."/>
            <person name="Derks M.F."/>
            <person name="Anvar Y."/>
            <person name="Smit S."/>
            <person name="Van Straalen N."/>
            <person name="Roelofs D."/>
        </authorList>
    </citation>
    <scope>NUCLEOTIDE SEQUENCE [LARGE SCALE GENOMIC DNA]</scope>
    <source>
        <strain evidence="2 3">VU population</strain>
        <tissue evidence="2">Whole body</tissue>
    </source>
</reference>
<keyword evidence="3" id="KW-1185">Reference proteome</keyword>
<dbReference type="InterPro" id="IPR058912">
    <property type="entry name" value="HTH_animal"/>
</dbReference>
<evidence type="ECO:0000313" key="3">
    <source>
        <dbReference type="Proteomes" id="UP000198287"/>
    </source>
</evidence>
<dbReference type="CDD" id="cd00304">
    <property type="entry name" value="RT_like"/>
    <property type="match status" value="1"/>
</dbReference>
<dbReference type="PANTHER" id="PTHR21301">
    <property type="entry name" value="REVERSE TRANSCRIPTASE"/>
    <property type="match status" value="1"/>
</dbReference>